<feature type="chain" id="PRO_5023001908" description="DUF4105 domain-containing protein" evidence="1">
    <location>
        <begin position="18"/>
        <end position="167"/>
    </location>
</feature>
<reference evidence="2 3" key="1">
    <citation type="journal article" date="2015" name="J. Microbiol.">
        <title>Sphingosinicella ginsenosidimutans sp. nov., with ginsenoside converting activity.</title>
        <authorList>
            <person name="Kim J.K."/>
            <person name="Kang M.S."/>
            <person name="Park S.C."/>
            <person name="Kim K.M."/>
            <person name="Choi K."/>
            <person name="Yoon M.H."/>
            <person name="Im W.T."/>
        </authorList>
    </citation>
    <scope>NUCLEOTIDE SEQUENCE [LARGE SCALE GENOMIC DNA]</scope>
    <source>
        <strain evidence="2 3">BS-11</strain>
    </source>
</reference>
<name>A0A5C6TZ83_9SPHN</name>
<dbReference type="OrthoDB" id="7424408at2"/>
<evidence type="ECO:0000256" key="1">
    <source>
        <dbReference type="SAM" id="SignalP"/>
    </source>
</evidence>
<keyword evidence="1" id="KW-0732">Signal</keyword>
<evidence type="ECO:0000313" key="3">
    <source>
        <dbReference type="Proteomes" id="UP000321249"/>
    </source>
</evidence>
<dbReference type="Proteomes" id="UP000321249">
    <property type="component" value="Unassembled WGS sequence"/>
</dbReference>
<gene>
    <name evidence="2" type="ORF">FRZ32_06840</name>
</gene>
<protein>
    <recommendedName>
        <fullName evidence="4">DUF4105 domain-containing protein</fullName>
    </recommendedName>
</protein>
<evidence type="ECO:0000313" key="2">
    <source>
        <dbReference type="EMBL" id="TXC64958.1"/>
    </source>
</evidence>
<sequence>MLLAWLALWSLASPAGAAVDIAFYSRELGGNNFPHAFVVLDGTLDATGERIHASYGFTAKAVTPALLFGSVAGEVIDESPRQVARSIRQFDLTLSDDQYRAVMAVVEEWRNRPQPSYNLNRRNCIHFVAALAAAAGVTVDYPRRLMKRPRSYLEHIRDLNPRLVAPR</sequence>
<organism evidence="2 3">
    <name type="scientific">Allosphingosinicella ginsenosidimutans</name>
    <dbReference type="NCBI Taxonomy" id="1176539"/>
    <lineage>
        <taxon>Bacteria</taxon>
        <taxon>Pseudomonadati</taxon>
        <taxon>Pseudomonadota</taxon>
        <taxon>Alphaproteobacteria</taxon>
        <taxon>Sphingomonadales</taxon>
        <taxon>Sphingomonadaceae</taxon>
        <taxon>Allosphingosinicella</taxon>
    </lineage>
</organism>
<accession>A0A5C6TZ83</accession>
<dbReference type="AlphaFoldDB" id="A0A5C6TZ83"/>
<keyword evidence="3" id="KW-1185">Reference proteome</keyword>
<feature type="signal peptide" evidence="1">
    <location>
        <begin position="1"/>
        <end position="17"/>
    </location>
</feature>
<dbReference type="EMBL" id="VOQQ01000001">
    <property type="protein sequence ID" value="TXC64958.1"/>
    <property type="molecule type" value="Genomic_DNA"/>
</dbReference>
<evidence type="ECO:0008006" key="4">
    <source>
        <dbReference type="Google" id="ProtNLM"/>
    </source>
</evidence>
<proteinExistence type="predicted"/>
<comment type="caution">
    <text evidence="2">The sequence shown here is derived from an EMBL/GenBank/DDBJ whole genome shotgun (WGS) entry which is preliminary data.</text>
</comment>